<reference evidence="1" key="1">
    <citation type="journal article" date="2020" name="Cell">
        <title>Large-Scale Comparative Analyses of Tick Genomes Elucidate Their Genetic Diversity and Vector Capacities.</title>
        <authorList>
            <consortium name="Tick Genome and Microbiome Consortium (TIGMIC)"/>
            <person name="Jia N."/>
            <person name="Wang J."/>
            <person name="Shi W."/>
            <person name="Du L."/>
            <person name="Sun Y."/>
            <person name="Zhan W."/>
            <person name="Jiang J.F."/>
            <person name="Wang Q."/>
            <person name="Zhang B."/>
            <person name="Ji P."/>
            <person name="Bell-Sakyi L."/>
            <person name="Cui X.M."/>
            <person name="Yuan T.T."/>
            <person name="Jiang B.G."/>
            <person name="Yang W.F."/>
            <person name="Lam T.T."/>
            <person name="Chang Q.C."/>
            <person name="Ding S.J."/>
            <person name="Wang X.J."/>
            <person name="Zhu J.G."/>
            <person name="Ruan X.D."/>
            <person name="Zhao L."/>
            <person name="Wei J.T."/>
            <person name="Ye R.Z."/>
            <person name="Que T.C."/>
            <person name="Du C.H."/>
            <person name="Zhou Y.H."/>
            <person name="Cheng J.X."/>
            <person name="Dai P.F."/>
            <person name="Guo W.B."/>
            <person name="Han X.H."/>
            <person name="Huang E.J."/>
            <person name="Li L.F."/>
            <person name="Wei W."/>
            <person name="Gao Y.C."/>
            <person name="Liu J.Z."/>
            <person name="Shao H.Z."/>
            <person name="Wang X."/>
            <person name="Wang C.C."/>
            <person name="Yang T.C."/>
            <person name="Huo Q.B."/>
            <person name="Li W."/>
            <person name="Chen H.Y."/>
            <person name="Chen S.E."/>
            <person name="Zhou L.G."/>
            <person name="Ni X.B."/>
            <person name="Tian J.H."/>
            <person name="Sheng Y."/>
            <person name="Liu T."/>
            <person name="Pan Y.S."/>
            <person name="Xia L.Y."/>
            <person name="Li J."/>
            <person name="Zhao F."/>
            <person name="Cao W.C."/>
        </authorList>
    </citation>
    <scope>NUCLEOTIDE SEQUENCE</scope>
    <source>
        <strain evidence="1">Rmic-2018</strain>
    </source>
</reference>
<protein>
    <submittedName>
        <fullName evidence="1">Uncharacterized protein</fullName>
    </submittedName>
</protein>
<evidence type="ECO:0000313" key="2">
    <source>
        <dbReference type="Proteomes" id="UP000821866"/>
    </source>
</evidence>
<evidence type="ECO:0000313" key="1">
    <source>
        <dbReference type="EMBL" id="KAH8033014.1"/>
    </source>
</evidence>
<reference evidence="1" key="2">
    <citation type="submission" date="2021-09" db="EMBL/GenBank/DDBJ databases">
        <authorList>
            <person name="Jia N."/>
            <person name="Wang J."/>
            <person name="Shi W."/>
            <person name="Du L."/>
            <person name="Sun Y."/>
            <person name="Zhan W."/>
            <person name="Jiang J."/>
            <person name="Wang Q."/>
            <person name="Zhang B."/>
            <person name="Ji P."/>
            <person name="Sakyi L.B."/>
            <person name="Cui X."/>
            <person name="Yuan T."/>
            <person name="Jiang B."/>
            <person name="Yang W."/>
            <person name="Lam T.T.-Y."/>
            <person name="Chang Q."/>
            <person name="Ding S."/>
            <person name="Wang X."/>
            <person name="Zhu J."/>
            <person name="Ruan X."/>
            <person name="Zhao L."/>
            <person name="Wei J."/>
            <person name="Que T."/>
            <person name="Du C."/>
            <person name="Cheng J."/>
            <person name="Dai P."/>
            <person name="Han X."/>
            <person name="Huang E."/>
            <person name="Gao Y."/>
            <person name="Liu J."/>
            <person name="Shao H."/>
            <person name="Ye R."/>
            <person name="Li L."/>
            <person name="Wei W."/>
            <person name="Wang X."/>
            <person name="Wang C."/>
            <person name="Huo Q."/>
            <person name="Li W."/>
            <person name="Guo W."/>
            <person name="Chen H."/>
            <person name="Chen S."/>
            <person name="Zhou L."/>
            <person name="Zhou L."/>
            <person name="Ni X."/>
            <person name="Tian J."/>
            <person name="Zhou Y."/>
            <person name="Sheng Y."/>
            <person name="Liu T."/>
            <person name="Pan Y."/>
            <person name="Xia L."/>
            <person name="Li J."/>
            <person name="Zhao F."/>
            <person name="Cao W."/>
        </authorList>
    </citation>
    <scope>NUCLEOTIDE SEQUENCE</scope>
    <source>
        <strain evidence="1">Rmic-2018</strain>
        <tissue evidence="1">Larvae</tissue>
    </source>
</reference>
<gene>
    <name evidence="1" type="ORF">HPB51_005033</name>
</gene>
<proteinExistence type="predicted"/>
<dbReference type="Proteomes" id="UP000821866">
    <property type="component" value="Chromosome 2"/>
</dbReference>
<accession>A0A9J6EF70</accession>
<name>A0A9J6EF70_RHIMP</name>
<dbReference type="EMBL" id="JABSTU010000004">
    <property type="protein sequence ID" value="KAH8033014.1"/>
    <property type="molecule type" value="Genomic_DNA"/>
</dbReference>
<dbReference type="AlphaFoldDB" id="A0A9J6EF70"/>
<organism evidence="1 2">
    <name type="scientific">Rhipicephalus microplus</name>
    <name type="common">Cattle tick</name>
    <name type="synonym">Boophilus microplus</name>
    <dbReference type="NCBI Taxonomy" id="6941"/>
    <lineage>
        <taxon>Eukaryota</taxon>
        <taxon>Metazoa</taxon>
        <taxon>Ecdysozoa</taxon>
        <taxon>Arthropoda</taxon>
        <taxon>Chelicerata</taxon>
        <taxon>Arachnida</taxon>
        <taxon>Acari</taxon>
        <taxon>Parasitiformes</taxon>
        <taxon>Ixodida</taxon>
        <taxon>Ixodoidea</taxon>
        <taxon>Ixodidae</taxon>
        <taxon>Rhipicephalinae</taxon>
        <taxon>Rhipicephalus</taxon>
        <taxon>Boophilus</taxon>
    </lineage>
</organism>
<keyword evidence="2" id="KW-1185">Reference proteome</keyword>
<comment type="caution">
    <text evidence="1">The sequence shown here is derived from an EMBL/GenBank/DDBJ whole genome shotgun (WGS) entry which is preliminary data.</text>
</comment>
<sequence>MYLVPQDPAHHQDSSDTAIKVGSQVFSTARPAEACGSGAGTCTCTAAATAAATNAAQQIGGSKEAPVDAPETPQFSNNMEVTVDGEEVSSDDLEENAGWRTVGSRKSNRGQALALRVETADGNYTEKQGEQCLRQLIKASRMPHLPRGDYKIIIRPRGGLRISAHGAIRIATSVYQAAATPKEAQDEDMVCPNL</sequence>